<protein>
    <submittedName>
        <fullName evidence="2">Uroporphyrinogen decarboxylase (URO-D)</fullName>
    </submittedName>
</protein>
<evidence type="ECO:0000313" key="2">
    <source>
        <dbReference type="EMBL" id="SHF92035.1"/>
    </source>
</evidence>
<dbReference type="InterPro" id="IPR052024">
    <property type="entry name" value="Methanogen_methyltrans"/>
</dbReference>
<name>A0A1M5FKM1_9THEO</name>
<dbReference type="AlphaFoldDB" id="A0A1M5FKM1"/>
<dbReference type="GO" id="GO:0004853">
    <property type="term" value="F:uroporphyrinogen decarboxylase activity"/>
    <property type="evidence" value="ECO:0007669"/>
    <property type="project" value="InterPro"/>
</dbReference>
<dbReference type="InterPro" id="IPR038071">
    <property type="entry name" value="UROD/MetE-like_sf"/>
</dbReference>
<dbReference type="PANTHER" id="PTHR47099:SF1">
    <property type="entry name" value="METHYLCOBAMIDE:COM METHYLTRANSFERASE MTBA"/>
    <property type="match status" value="1"/>
</dbReference>
<dbReference type="Proteomes" id="UP000184088">
    <property type="component" value="Unassembled WGS sequence"/>
</dbReference>
<dbReference type="Gene3D" id="3.20.20.210">
    <property type="match status" value="1"/>
</dbReference>
<gene>
    <name evidence="2" type="ORF">SAMN02746089_02773</name>
</gene>
<dbReference type="RefSeq" id="WP_073346632.1">
    <property type="nucleotide sequence ID" value="NZ_FQVH01000068.1"/>
</dbReference>
<accession>A0A1M5FKM1</accession>
<dbReference type="PANTHER" id="PTHR47099">
    <property type="entry name" value="METHYLCOBAMIDE:COM METHYLTRANSFERASE MTBA"/>
    <property type="match status" value="1"/>
</dbReference>
<evidence type="ECO:0000313" key="3">
    <source>
        <dbReference type="Proteomes" id="UP000184088"/>
    </source>
</evidence>
<dbReference type="SUPFAM" id="SSF51726">
    <property type="entry name" value="UROD/MetE-like"/>
    <property type="match status" value="1"/>
</dbReference>
<dbReference type="EMBL" id="FQVH01000068">
    <property type="protein sequence ID" value="SHF92035.1"/>
    <property type="molecule type" value="Genomic_DNA"/>
</dbReference>
<dbReference type="InterPro" id="IPR000257">
    <property type="entry name" value="Uroporphyrinogen_deCOase"/>
</dbReference>
<evidence type="ECO:0000259" key="1">
    <source>
        <dbReference type="Pfam" id="PF01208"/>
    </source>
</evidence>
<sequence>MPFENVLMRHTQHAKDAVTENYLKAVEFRYPNWIPVSVGIMPATWVKYGRDLVKIVQEHPKLFPWAVNGVDLDSITDEKNWDPGYRKGRFTDSWGCVWENIEPGLEGAVVESPLEDWENFKTYKAPDPMVQADRGPQVNWDELKARFEQIKQKGGLASFGLPHGHMYMRLYYLRGFENFMLDVATDEPRLNDLIEMVLNHNMRLINKLLEIGVEMIYMGDDLGNQNALPISPAKWRKYIKPAYAKMVGACRENGVLVHLHTDGHILEIIDDLYECGVNIINPQVRANTLEGLARTAKGKMCINLDLDRQLFPFATPQQLKDHIREAIDTLAMPEGGLMLYAECEPDVPLKNIEVICETLEQMCFTKDGVV</sequence>
<keyword evidence="3" id="KW-1185">Reference proteome</keyword>
<dbReference type="STRING" id="1121256.SAMN02746089_02773"/>
<dbReference type="OrthoDB" id="9813603at2"/>
<dbReference type="GO" id="GO:0006779">
    <property type="term" value="P:porphyrin-containing compound biosynthetic process"/>
    <property type="evidence" value="ECO:0007669"/>
    <property type="project" value="InterPro"/>
</dbReference>
<proteinExistence type="predicted"/>
<dbReference type="Pfam" id="PF01208">
    <property type="entry name" value="URO-D"/>
    <property type="match status" value="1"/>
</dbReference>
<reference evidence="2 3" key="1">
    <citation type="submission" date="2016-11" db="EMBL/GenBank/DDBJ databases">
        <authorList>
            <person name="Jaros S."/>
            <person name="Januszkiewicz K."/>
            <person name="Wedrychowicz H."/>
        </authorList>
    </citation>
    <scope>NUCLEOTIDE SEQUENCE [LARGE SCALE GENOMIC DNA]</scope>
    <source>
        <strain evidence="2 3">DSM 17918</strain>
    </source>
</reference>
<feature type="domain" description="Uroporphyrinogen decarboxylase (URO-D)" evidence="1">
    <location>
        <begin position="170"/>
        <end position="360"/>
    </location>
</feature>
<organism evidence="2 3">
    <name type="scientific">Caldanaerobius fijiensis DSM 17918</name>
    <dbReference type="NCBI Taxonomy" id="1121256"/>
    <lineage>
        <taxon>Bacteria</taxon>
        <taxon>Bacillati</taxon>
        <taxon>Bacillota</taxon>
        <taxon>Clostridia</taxon>
        <taxon>Thermoanaerobacterales</taxon>
        <taxon>Thermoanaerobacteraceae</taxon>
        <taxon>Caldanaerobius</taxon>
    </lineage>
</organism>